<dbReference type="Proteomes" id="UP000034050">
    <property type="component" value="Unassembled WGS sequence"/>
</dbReference>
<dbReference type="Gene3D" id="2.30.22.10">
    <property type="entry name" value="Head domain of nucleotide exchange factor GrpE"/>
    <property type="match status" value="1"/>
</dbReference>
<reference evidence="5 6" key="1">
    <citation type="journal article" date="2015" name="Nature">
        <title>rRNA introns, odd ribosomes, and small enigmatic genomes across a large radiation of phyla.</title>
        <authorList>
            <person name="Brown C.T."/>
            <person name="Hug L.A."/>
            <person name="Thomas B.C."/>
            <person name="Sharon I."/>
            <person name="Castelle C.J."/>
            <person name="Singh A."/>
            <person name="Wilkins M.J."/>
            <person name="Williams K.H."/>
            <person name="Banfield J.F."/>
        </authorList>
    </citation>
    <scope>NUCLEOTIDE SEQUENCE [LARGE SCALE GENOMIC DNA]</scope>
</reference>
<dbReference type="AlphaFoldDB" id="A0A0G1CMD2"/>
<comment type="function">
    <text evidence="3">Participates actively in the response to hyperosmotic and heat shock by preventing the aggregation of stress-denatured proteins, in association with DnaK and GrpE. It is the nucleotide exchange factor for DnaK and may function as a thermosensor. Unfolded proteins bind initially to DnaJ; upon interaction with the DnaJ-bound protein, DnaK hydrolyzes its bound ATP, resulting in the formation of a stable complex. GrpE releases ADP from DnaK; ATP binding to DnaK triggers the release of the substrate protein, thus completing the reaction cycle. Several rounds of ATP-dependent interactions between DnaJ, DnaK and GrpE are required for fully efficient folding.</text>
</comment>
<dbReference type="SUPFAM" id="SSF51064">
    <property type="entry name" value="Head domain of nucleotide exchange factor GrpE"/>
    <property type="match status" value="1"/>
</dbReference>
<dbReference type="Gene3D" id="3.90.20.20">
    <property type="match status" value="1"/>
</dbReference>
<sequence>MKQTDDKQNKTEEQKLTDPKIAELEKQVAALTIQLDERTNQWKRALADYQNLDKRVGEERIDFVRYAAKNFIVRLLAIVDDFEKAQAHVKDQGLGLALKKLFELLKQEGVEKIDTLGKEYDIHSMEALVTEEGKDDGKVLEELRSGYTMHGAILRPAQVKVSKKK</sequence>
<dbReference type="HAMAP" id="MF_01151">
    <property type="entry name" value="GrpE"/>
    <property type="match status" value="1"/>
</dbReference>
<keyword evidence="3" id="KW-0963">Cytoplasm</keyword>
<keyword evidence="3" id="KW-0346">Stress response</keyword>
<dbReference type="GO" id="GO:0051082">
    <property type="term" value="F:unfolded protein binding"/>
    <property type="evidence" value="ECO:0007669"/>
    <property type="project" value="TreeGrafter"/>
</dbReference>
<evidence type="ECO:0000256" key="2">
    <source>
        <dbReference type="ARBA" id="ARBA00023186"/>
    </source>
</evidence>
<protein>
    <recommendedName>
        <fullName evidence="3">Protein GrpE</fullName>
    </recommendedName>
    <alternativeName>
        <fullName evidence="3">HSP-70 cofactor</fullName>
    </alternativeName>
</protein>
<organism evidence="5 6">
    <name type="scientific">Candidatus Gottesmanbacteria bacterium GW2011_GWB1_43_11</name>
    <dbReference type="NCBI Taxonomy" id="1618446"/>
    <lineage>
        <taxon>Bacteria</taxon>
        <taxon>Candidatus Gottesmaniibacteriota</taxon>
    </lineage>
</organism>
<evidence type="ECO:0000256" key="3">
    <source>
        <dbReference type="HAMAP-Rule" id="MF_01151"/>
    </source>
</evidence>
<comment type="caution">
    <text evidence="5">The sequence shown here is derived from an EMBL/GenBank/DDBJ whole genome shotgun (WGS) entry which is preliminary data.</text>
</comment>
<dbReference type="GO" id="GO:0042803">
    <property type="term" value="F:protein homodimerization activity"/>
    <property type="evidence" value="ECO:0007669"/>
    <property type="project" value="InterPro"/>
</dbReference>
<gene>
    <name evidence="3" type="primary">grpE</name>
    <name evidence="5" type="ORF">UV61_C0006G0136</name>
</gene>
<dbReference type="GO" id="GO:0006457">
    <property type="term" value="P:protein folding"/>
    <property type="evidence" value="ECO:0007669"/>
    <property type="project" value="InterPro"/>
</dbReference>
<dbReference type="InterPro" id="IPR013805">
    <property type="entry name" value="GrpE_CC"/>
</dbReference>
<accession>A0A0G1CMD2</accession>
<dbReference type="PANTHER" id="PTHR21237:SF23">
    <property type="entry name" value="GRPE PROTEIN HOMOLOG, MITOCHONDRIAL"/>
    <property type="match status" value="1"/>
</dbReference>
<dbReference type="SUPFAM" id="SSF58014">
    <property type="entry name" value="Coiled-coil domain of nucleotide exchange factor GrpE"/>
    <property type="match status" value="1"/>
</dbReference>
<dbReference type="CDD" id="cd00446">
    <property type="entry name" value="GrpE"/>
    <property type="match status" value="1"/>
</dbReference>
<dbReference type="GO" id="GO:0000774">
    <property type="term" value="F:adenyl-nucleotide exchange factor activity"/>
    <property type="evidence" value="ECO:0007669"/>
    <property type="project" value="InterPro"/>
</dbReference>
<dbReference type="Pfam" id="PF01025">
    <property type="entry name" value="GrpE"/>
    <property type="match status" value="1"/>
</dbReference>
<evidence type="ECO:0000313" key="5">
    <source>
        <dbReference type="EMBL" id="KKS86935.1"/>
    </source>
</evidence>
<evidence type="ECO:0000256" key="1">
    <source>
        <dbReference type="ARBA" id="ARBA00009054"/>
    </source>
</evidence>
<comment type="similarity">
    <text evidence="1 3 4">Belongs to the GrpE family.</text>
</comment>
<evidence type="ECO:0000256" key="4">
    <source>
        <dbReference type="RuleBase" id="RU004478"/>
    </source>
</evidence>
<keyword evidence="2 3" id="KW-0143">Chaperone</keyword>
<dbReference type="STRING" id="1618446.UV61_C0006G0136"/>
<dbReference type="InterPro" id="IPR000740">
    <property type="entry name" value="GrpE"/>
</dbReference>
<dbReference type="GO" id="GO:0005737">
    <property type="term" value="C:cytoplasm"/>
    <property type="evidence" value="ECO:0007669"/>
    <property type="project" value="UniProtKB-SubCell"/>
</dbReference>
<name>A0A0G1CMD2_9BACT</name>
<dbReference type="PRINTS" id="PR00773">
    <property type="entry name" value="GRPEPROTEIN"/>
</dbReference>
<comment type="subunit">
    <text evidence="3">Homodimer.</text>
</comment>
<dbReference type="InterPro" id="IPR009012">
    <property type="entry name" value="GrpE_head"/>
</dbReference>
<comment type="subcellular location">
    <subcellularLocation>
        <location evidence="3">Cytoplasm</location>
    </subcellularLocation>
</comment>
<dbReference type="GO" id="GO:0051087">
    <property type="term" value="F:protein-folding chaperone binding"/>
    <property type="evidence" value="ECO:0007669"/>
    <property type="project" value="InterPro"/>
</dbReference>
<proteinExistence type="inferred from homology"/>
<dbReference type="EMBL" id="LCFD01000006">
    <property type="protein sequence ID" value="KKS86935.1"/>
    <property type="molecule type" value="Genomic_DNA"/>
</dbReference>
<evidence type="ECO:0000313" key="6">
    <source>
        <dbReference type="Proteomes" id="UP000034050"/>
    </source>
</evidence>
<dbReference type="PANTHER" id="PTHR21237">
    <property type="entry name" value="GRPE PROTEIN"/>
    <property type="match status" value="1"/>
</dbReference>